<comment type="caution">
    <text evidence="1">The sequence shown here is derived from an EMBL/GenBank/DDBJ whole genome shotgun (WGS) entry which is preliminary data.</text>
</comment>
<accession>A0ACB9ZWF5</accession>
<organism evidence="1 2">
    <name type="scientific">Catharanthus roseus</name>
    <name type="common">Madagascar periwinkle</name>
    <name type="synonym">Vinca rosea</name>
    <dbReference type="NCBI Taxonomy" id="4058"/>
    <lineage>
        <taxon>Eukaryota</taxon>
        <taxon>Viridiplantae</taxon>
        <taxon>Streptophyta</taxon>
        <taxon>Embryophyta</taxon>
        <taxon>Tracheophyta</taxon>
        <taxon>Spermatophyta</taxon>
        <taxon>Magnoliopsida</taxon>
        <taxon>eudicotyledons</taxon>
        <taxon>Gunneridae</taxon>
        <taxon>Pentapetalae</taxon>
        <taxon>asterids</taxon>
        <taxon>lamiids</taxon>
        <taxon>Gentianales</taxon>
        <taxon>Apocynaceae</taxon>
        <taxon>Rauvolfioideae</taxon>
        <taxon>Vinceae</taxon>
        <taxon>Catharanthinae</taxon>
        <taxon>Catharanthus</taxon>
    </lineage>
</organism>
<evidence type="ECO:0000313" key="2">
    <source>
        <dbReference type="Proteomes" id="UP001060085"/>
    </source>
</evidence>
<name>A0ACB9ZWF5_CATRO</name>
<reference evidence="2" key="1">
    <citation type="journal article" date="2023" name="Nat. Plants">
        <title>Single-cell RNA sequencing provides a high-resolution roadmap for understanding the multicellular compartmentation of specialized metabolism.</title>
        <authorList>
            <person name="Sun S."/>
            <person name="Shen X."/>
            <person name="Li Y."/>
            <person name="Li Y."/>
            <person name="Wang S."/>
            <person name="Li R."/>
            <person name="Zhang H."/>
            <person name="Shen G."/>
            <person name="Guo B."/>
            <person name="Wei J."/>
            <person name="Xu J."/>
            <person name="St-Pierre B."/>
            <person name="Chen S."/>
            <person name="Sun C."/>
        </authorList>
    </citation>
    <scope>NUCLEOTIDE SEQUENCE [LARGE SCALE GENOMIC DNA]</scope>
</reference>
<gene>
    <name evidence="1" type="ORF">M9H77_29871</name>
</gene>
<evidence type="ECO:0000313" key="1">
    <source>
        <dbReference type="EMBL" id="KAI5652684.1"/>
    </source>
</evidence>
<proteinExistence type="predicted"/>
<dbReference type="EMBL" id="CM044707">
    <property type="protein sequence ID" value="KAI5652684.1"/>
    <property type="molecule type" value="Genomic_DNA"/>
</dbReference>
<keyword evidence="2" id="KW-1185">Reference proteome</keyword>
<sequence>MYGLLSIISMLKCSESITGKRSSIQTCQHHRGPLLLVKHHHRSLLDVLLLNIRPSKNLSSWLSYHHISNLSLGLFISPQACISSYQDRRAAQCKFRVSLE</sequence>
<dbReference type="Proteomes" id="UP001060085">
    <property type="component" value="Linkage Group LG07"/>
</dbReference>
<protein>
    <submittedName>
        <fullName evidence="1">Uncharacterized protein</fullName>
    </submittedName>
</protein>